<dbReference type="SMART" id="SM00333">
    <property type="entry name" value="TUDOR"/>
    <property type="match status" value="1"/>
</dbReference>
<dbReference type="SUPFAM" id="SSF63748">
    <property type="entry name" value="Tudor/PWWP/MBT"/>
    <property type="match status" value="1"/>
</dbReference>
<dbReference type="Pfam" id="PF00567">
    <property type="entry name" value="TUDOR"/>
    <property type="match status" value="1"/>
</dbReference>
<organism evidence="3 4">
    <name type="scientific">Plutella xylostella</name>
    <name type="common">Diamondback moth</name>
    <name type="synonym">Plutella maculipennis</name>
    <dbReference type="NCBI Taxonomy" id="51655"/>
    <lineage>
        <taxon>Eukaryota</taxon>
        <taxon>Metazoa</taxon>
        <taxon>Ecdysozoa</taxon>
        <taxon>Arthropoda</taxon>
        <taxon>Hexapoda</taxon>
        <taxon>Insecta</taxon>
        <taxon>Pterygota</taxon>
        <taxon>Neoptera</taxon>
        <taxon>Endopterygota</taxon>
        <taxon>Lepidoptera</taxon>
        <taxon>Glossata</taxon>
        <taxon>Ditrysia</taxon>
        <taxon>Yponomeutoidea</taxon>
        <taxon>Plutellidae</taxon>
        <taxon>Plutella</taxon>
    </lineage>
</organism>
<comment type="caution">
    <text evidence="3">The sequence shown here is derived from an EMBL/GenBank/DDBJ whole genome shotgun (WGS) entry which is preliminary data.</text>
</comment>
<dbReference type="PROSITE" id="PS50304">
    <property type="entry name" value="TUDOR"/>
    <property type="match status" value="1"/>
</dbReference>
<evidence type="ECO:0000313" key="4">
    <source>
        <dbReference type="Proteomes" id="UP000823941"/>
    </source>
</evidence>
<sequence length="614" mass="65042">DTSVFPPDCIHCIESLPRLPLAAAAGDALPLCVSEVYSPSHCWVQLLGPDHRDALDHLMDQMTEYYSTGEGRERWLARGAVRAGHHCAAVFEADWHRALIVKIIDDDFVKVRHVDYGTVARVAVTSLKPLLREYCSLPAQAWRARLAGLRPAGGAGGAGWPVAAAAALLQLVRDRRLVGQVYAVDHEERILELFLVDTSTDEDVCINEELITAGLAERRAATQTSEAHLRPSFAALEAGAAPSYGELLACLRRGIALEYVPGYARHAPPPPRPRRALDYILSAARRDLPADTGGSSDPEPDPPAPSPAAVTPATNGTQATQQVTNNAQSSSTHTHVTNYAQSNGAQATSYAQLNSTQGSSHAHSNGIQASYAQANGTQATSYVHSSGTQATNYAQSKGGQAISYVHSNGTQPCTYAQSNGVQASHYTYSPAPLGAPPGWAPPPSRAARPAAPAYVRPAYSQYFPVYPLCAPAACYPRPPAPAPPAPERVLQLTALECEVFVALARTEPATAERHMLRALARAAAAPPAPPGPAPGAALRALDAHVYRALTRAAPRTAALHMLALLQPSAPPAPAAPAPGPASMLNPEAREFRACAQTQTSFDEPLRPPPGFEHL</sequence>
<dbReference type="PANTHER" id="PTHR22948">
    <property type="entry name" value="TUDOR DOMAIN CONTAINING PROTEIN"/>
    <property type="match status" value="1"/>
</dbReference>
<feature type="region of interest" description="Disordered" evidence="1">
    <location>
        <begin position="287"/>
        <end position="334"/>
    </location>
</feature>
<feature type="domain" description="Tudor" evidence="2">
    <location>
        <begin position="80"/>
        <end position="137"/>
    </location>
</feature>
<proteinExistence type="predicted"/>
<reference evidence="3 4" key="1">
    <citation type="submission" date="2021-06" db="EMBL/GenBank/DDBJ databases">
        <title>A haploid diamondback moth (Plutella xylostella L.) genome assembly resolves 31 chromosomes and identifies a diamide resistance mutation.</title>
        <authorList>
            <person name="Ward C.M."/>
            <person name="Perry K.D."/>
            <person name="Baker G."/>
            <person name="Powis K."/>
            <person name="Heckel D.G."/>
            <person name="Baxter S.W."/>
        </authorList>
    </citation>
    <scope>NUCLEOTIDE SEQUENCE [LARGE SCALE GENOMIC DNA]</scope>
    <source>
        <strain evidence="3 4">LV</strain>
        <tissue evidence="3">Single pupa</tissue>
    </source>
</reference>
<dbReference type="InterPro" id="IPR002999">
    <property type="entry name" value="Tudor"/>
</dbReference>
<feature type="non-terminal residue" evidence="3">
    <location>
        <position position="1"/>
    </location>
</feature>
<gene>
    <name evidence="3" type="ORF">JYU34_014828</name>
</gene>
<dbReference type="SUPFAM" id="SSF50199">
    <property type="entry name" value="Staphylococcal nuclease"/>
    <property type="match status" value="1"/>
</dbReference>
<name>A0ABQ7Q987_PLUXY</name>
<dbReference type="InterPro" id="IPR035437">
    <property type="entry name" value="SNase_OB-fold_sf"/>
</dbReference>
<dbReference type="EMBL" id="JAHIBW010000019">
    <property type="protein sequence ID" value="KAG7301799.1"/>
    <property type="molecule type" value="Genomic_DNA"/>
</dbReference>
<evidence type="ECO:0000256" key="1">
    <source>
        <dbReference type="SAM" id="MobiDB-lite"/>
    </source>
</evidence>
<feature type="compositionally biased region" description="Low complexity" evidence="1">
    <location>
        <begin position="307"/>
        <end position="328"/>
    </location>
</feature>
<evidence type="ECO:0000259" key="2">
    <source>
        <dbReference type="PROSITE" id="PS50304"/>
    </source>
</evidence>
<dbReference type="PANTHER" id="PTHR22948:SF76">
    <property type="entry name" value="FI20010P1-RELATED"/>
    <property type="match status" value="1"/>
</dbReference>
<accession>A0ABQ7Q987</accession>
<dbReference type="Proteomes" id="UP000823941">
    <property type="component" value="Chromosome 19"/>
</dbReference>
<dbReference type="InterPro" id="IPR050621">
    <property type="entry name" value="Tudor_domain_containing"/>
</dbReference>
<protein>
    <recommendedName>
        <fullName evidence="2">Tudor domain-containing protein</fullName>
    </recommendedName>
</protein>
<evidence type="ECO:0000313" key="3">
    <source>
        <dbReference type="EMBL" id="KAG7301799.1"/>
    </source>
</evidence>
<dbReference type="Gene3D" id="2.30.30.140">
    <property type="match status" value="1"/>
</dbReference>
<dbReference type="Gene3D" id="2.40.50.90">
    <property type="match status" value="1"/>
</dbReference>
<keyword evidence="4" id="KW-1185">Reference proteome</keyword>